<accession>A0A2X0Q7Z6</accession>
<organism evidence="1 2">
    <name type="scientific">Brochothrix thermosphacta</name>
    <name type="common">Microbacterium thermosphactum</name>
    <dbReference type="NCBI Taxonomy" id="2756"/>
    <lineage>
        <taxon>Bacteria</taxon>
        <taxon>Bacillati</taxon>
        <taxon>Bacillota</taxon>
        <taxon>Bacilli</taxon>
        <taxon>Bacillales</taxon>
        <taxon>Listeriaceae</taxon>
        <taxon>Brochothrix</taxon>
    </lineage>
</organism>
<evidence type="ECO:0000313" key="1">
    <source>
        <dbReference type="EMBL" id="SPP28637.1"/>
    </source>
</evidence>
<dbReference type="EMBL" id="OUNC01000020">
    <property type="protein sequence ID" value="SPP28637.1"/>
    <property type="molecule type" value="Genomic_DNA"/>
</dbReference>
<protein>
    <submittedName>
        <fullName evidence="1">Uncharacterized protein</fullName>
    </submittedName>
</protein>
<name>A0A2X0Q7Z6_BROTH</name>
<evidence type="ECO:0000313" key="2">
    <source>
        <dbReference type="Proteomes" id="UP000270190"/>
    </source>
</evidence>
<gene>
    <name evidence="1" type="ORF">BTBSAS_270001</name>
</gene>
<reference evidence="2" key="1">
    <citation type="submission" date="2018-04" db="EMBL/GenBank/DDBJ databases">
        <authorList>
            <person name="Illikoud N."/>
        </authorList>
    </citation>
    <scope>NUCLEOTIDE SEQUENCE [LARGE SCALE GENOMIC DNA]</scope>
</reference>
<dbReference type="Proteomes" id="UP000270190">
    <property type="component" value="Unassembled WGS sequence"/>
</dbReference>
<sequence length="46" mass="5338">MVEHLVWDQGVAGSNPVFPIRETTHNLWVVFLLFKKIIKPLFNISC</sequence>
<dbReference type="AntiFam" id="ANF00010">
    <property type="entry name" value="tRNA translation"/>
</dbReference>
<proteinExistence type="predicted"/>
<dbReference type="AlphaFoldDB" id="A0A2X0Q7Z6"/>